<accession>A0A2N7VIX4</accession>
<dbReference type="GO" id="GO:0004519">
    <property type="term" value="F:endonuclease activity"/>
    <property type="evidence" value="ECO:0007669"/>
    <property type="project" value="InterPro"/>
</dbReference>
<evidence type="ECO:0000259" key="1">
    <source>
        <dbReference type="Pfam" id="PF14436"/>
    </source>
</evidence>
<dbReference type="EMBL" id="PNYA01000021">
    <property type="protein sequence ID" value="PMS17101.1"/>
    <property type="molecule type" value="Genomic_DNA"/>
</dbReference>
<feature type="domain" description="Bacterial EndoU nuclease" evidence="1">
    <location>
        <begin position="341"/>
        <end position="459"/>
    </location>
</feature>
<evidence type="ECO:0000313" key="2">
    <source>
        <dbReference type="EMBL" id="PMS17101.1"/>
    </source>
</evidence>
<keyword evidence="3" id="KW-1185">Reference proteome</keyword>
<dbReference type="InterPro" id="IPR029501">
    <property type="entry name" value="EndoU_bac"/>
</dbReference>
<reference evidence="2 3" key="1">
    <citation type="submission" date="2018-01" db="EMBL/GenBank/DDBJ databases">
        <title>Whole genome analyses suggest that Burkholderia sensu lato contains two further novel genera in the rhizoxinica-symbiotica group Mycetohabitans gen. nov., and Trinickia gen. nov.: implications for the evolution of diazotrophy and nodulation in the Burkholderiaceae.</title>
        <authorList>
            <person name="Estrada-de los Santos P."/>
            <person name="Palmer M."/>
            <person name="Chavez-Ramirez B."/>
            <person name="Beukes C."/>
            <person name="Steenkamp E.T."/>
            <person name="Hirsch A.M."/>
            <person name="Manyaka P."/>
            <person name="Maluk M."/>
            <person name="Lafos M."/>
            <person name="Crook M."/>
            <person name="Gross E."/>
            <person name="Simon M.F."/>
            <person name="Bueno dos Reis Junior F."/>
            <person name="Poole P.S."/>
            <person name="Venter S.N."/>
            <person name="James E.K."/>
        </authorList>
    </citation>
    <scope>NUCLEOTIDE SEQUENCE [LARGE SCALE GENOMIC DNA]</scope>
    <source>
        <strain evidence="2 3">GIMN1.004</strain>
    </source>
</reference>
<name>A0A2N7VIX4_9BURK</name>
<dbReference type="AlphaFoldDB" id="A0A2N7VIX4"/>
<dbReference type="Pfam" id="PF14436">
    <property type="entry name" value="EndoU_bacteria"/>
    <property type="match status" value="1"/>
</dbReference>
<dbReference type="OrthoDB" id="9135859at2"/>
<organism evidence="2 3">
    <name type="scientific">Trinickia dabaoshanensis</name>
    <dbReference type="NCBI Taxonomy" id="564714"/>
    <lineage>
        <taxon>Bacteria</taxon>
        <taxon>Pseudomonadati</taxon>
        <taxon>Pseudomonadota</taxon>
        <taxon>Betaproteobacteria</taxon>
        <taxon>Burkholderiales</taxon>
        <taxon>Burkholderiaceae</taxon>
        <taxon>Trinickia</taxon>
    </lineage>
</organism>
<gene>
    <name evidence="2" type="ORF">C0Z18_21285</name>
</gene>
<comment type="caution">
    <text evidence="2">The sequence shown here is derived from an EMBL/GenBank/DDBJ whole genome shotgun (WGS) entry which is preliminary data.</text>
</comment>
<protein>
    <recommendedName>
        <fullName evidence="1">Bacterial EndoU nuclease domain-containing protein</fullName>
    </recommendedName>
</protein>
<evidence type="ECO:0000313" key="3">
    <source>
        <dbReference type="Proteomes" id="UP000235616"/>
    </source>
</evidence>
<proteinExistence type="predicted"/>
<sequence>MQSQSQSTGTSALYGPRGNVDDLVAQSGYAPDPGKQFAWSANAGMGWDNGGATVGSPYSPDVNGYAVPYPAIAVSALPEQMGSMGVQTAAVADGLEAGAGYSFYPVGADGIVHMPTIVVRPTPEMGTVSALSGFKAFEAFNPVGQALSGGIDRLSDMAAGVWHVVSHPFDTAEAIGAHYANAYDAGQLGDTILSDVGNAVTGAVRSSPLGVLNALYRQDEAGAAYRFGGSVVDTAMSAAPSAAGPMLDAGKVGLTALGRWVAPMARDAIESHLQRTGGILFAMPRGMGISAVGVDGATESGRTVTPYSGDPLSPDFVGPLDLNTQATRDVGNVTAPIDFDGHILSGEVKANGSVVGGHSTASGNVQIIPGTESAPNAQGVYKAQIAVPDPANPGQWLPKTNNGGVSTLFPDSWTADRIKVEVDAAYQNRVITGNKWTGITPSGVRVQGWLMPKTTVYPIF</sequence>
<dbReference type="Proteomes" id="UP000235616">
    <property type="component" value="Unassembled WGS sequence"/>
</dbReference>